<dbReference type="GO" id="GO:1901255">
    <property type="term" value="P:nucleotide-excision repair involved in interstrand cross-link repair"/>
    <property type="evidence" value="ECO:0007669"/>
    <property type="project" value="TreeGrafter"/>
</dbReference>
<dbReference type="InterPro" id="IPR011335">
    <property type="entry name" value="Restrct_endonuc-II-like"/>
</dbReference>
<organism evidence="12">
    <name type="scientific">Dendroctonus ponderosae</name>
    <name type="common">Mountain pine beetle</name>
    <dbReference type="NCBI Taxonomy" id="77166"/>
    <lineage>
        <taxon>Eukaryota</taxon>
        <taxon>Metazoa</taxon>
        <taxon>Ecdysozoa</taxon>
        <taxon>Arthropoda</taxon>
        <taxon>Hexapoda</taxon>
        <taxon>Insecta</taxon>
        <taxon>Pterygota</taxon>
        <taxon>Neoptera</taxon>
        <taxon>Endopterygota</taxon>
        <taxon>Coleoptera</taxon>
        <taxon>Polyphaga</taxon>
        <taxon>Cucujiformia</taxon>
        <taxon>Curculionidae</taxon>
        <taxon>Scolytinae</taxon>
        <taxon>Dendroctonus</taxon>
    </lineage>
</organism>
<feature type="region of interest" description="Disordered" evidence="11">
    <location>
        <begin position="434"/>
        <end position="464"/>
    </location>
</feature>
<protein>
    <recommendedName>
        <fullName evidence="10">DNA repair endonuclease XPF</fullName>
    </recommendedName>
</protein>
<proteinExistence type="inferred from homology"/>
<dbReference type="SMART" id="SM00891">
    <property type="entry name" value="ERCC4"/>
    <property type="match status" value="1"/>
</dbReference>
<evidence type="ECO:0000256" key="9">
    <source>
        <dbReference type="ARBA" id="ARBA00023242"/>
    </source>
</evidence>
<evidence type="ECO:0000256" key="7">
    <source>
        <dbReference type="ARBA" id="ARBA00023125"/>
    </source>
</evidence>
<gene>
    <name evidence="12" type="ORF">YQE_07256</name>
</gene>
<comment type="subcellular location">
    <subcellularLocation>
        <location evidence="1">Nucleus</location>
    </subcellularLocation>
</comment>
<dbReference type="Pfam" id="PF02732">
    <property type="entry name" value="ERCC4"/>
    <property type="match status" value="1"/>
</dbReference>
<feature type="compositionally biased region" description="Basic and acidic residues" evidence="11">
    <location>
        <begin position="636"/>
        <end position="647"/>
    </location>
</feature>
<dbReference type="InterPro" id="IPR010994">
    <property type="entry name" value="RuvA_2-like"/>
</dbReference>
<dbReference type="InterPro" id="IPR006624">
    <property type="entry name" value="Beta-propeller_rpt_TECPR"/>
</dbReference>
<dbReference type="InterPro" id="IPR047520">
    <property type="entry name" value="XPF_nuclease"/>
</dbReference>
<feature type="non-terminal residue" evidence="12">
    <location>
        <position position="1"/>
    </location>
</feature>
<keyword evidence="8" id="KW-0234">DNA repair</keyword>
<evidence type="ECO:0000256" key="8">
    <source>
        <dbReference type="ARBA" id="ARBA00023204"/>
    </source>
</evidence>
<feature type="compositionally biased region" description="Polar residues" evidence="11">
    <location>
        <begin position="623"/>
        <end position="635"/>
    </location>
</feature>
<dbReference type="GO" id="GO:0000110">
    <property type="term" value="C:nucleotide-excision repair factor 1 complex"/>
    <property type="evidence" value="ECO:0007669"/>
    <property type="project" value="TreeGrafter"/>
</dbReference>
<dbReference type="SUPFAM" id="SSF52980">
    <property type="entry name" value="Restriction endonuclease-like"/>
    <property type="match status" value="1"/>
</dbReference>
<keyword evidence="3" id="KW-0540">Nuclease</keyword>
<dbReference type="AlphaFoldDB" id="N6TEU9"/>
<dbReference type="Gene3D" id="3.40.50.10130">
    <property type="match status" value="1"/>
</dbReference>
<evidence type="ECO:0000256" key="2">
    <source>
        <dbReference type="ARBA" id="ARBA00010015"/>
    </source>
</evidence>
<dbReference type="GO" id="GO:0016020">
    <property type="term" value="C:membrane"/>
    <property type="evidence" value="ECO:0007669"/>
    <property type="project" value="InterPro"/>
</dbReference>
<dbReference type="GO" id="GO:0000014">
    <property type="term" value="F:single-stranded DNA endodeoxyribonuclease activity"/>
    <property type="evidence" value="ECO:0007669"/>
    <property type="project" value="TreeGrafter"/>
</dbReference>
<evidence type="ECO:0000313" key="12">
    <source>
        <dbReference type="EMBL" id="ENN76293.1"/>
    </source>
</evidence>
<dbReference type="HOGENOM" id="CLU_002265_1_0_1"/>
<dbReference type="SMART" id="SM00693">
    <property type="entry name" value="DysFN"/>
    <property type="match status" value="1"/>
</dbReference>
<evidence type="ECO:0000256" key="6">
    <source>
        <dbReference type="ARBA" id="ARBA00022801"/>
    </source>
</evidence>
<feature type="region of interest" description="Disordered" evidence="11">
    <location>
        <begin position="615"/>
        <end position="647"/>
    </location>
</feature>
<evidence type="ECO:0000256" key="11">
    <source>
        <dbReference type="SAM" id="MobiDB-lite"/>
    </source>
</evidence>
<dbReference type="GO" id="GO:0003697">
    <property type="term" value="F:single-stranded DNA binding"/>
    <property type="evidence" value="ECO:0007669"/>
    <property type="project" value="InterPro"/>
</dbReference>
<dbReference type="SMART" id="SM00694">
    <property type="entry name" value="DysFC"/>
    <property type="match status" value="1"/>
</dbReference>
<evidence type="ECO:0000256" key="1">
    <source>
        <dbReference type="ARBA" id="ARBA00004123"/>
    </source>
</evidence>
<dbReference type="GO" id="GO:0000724">
    <property type="term" value="P:double-strand break repair via homologous recombination"/>
    <property type="evidence" value="ECO:0007669"/>
    <property type="project" value="TreeGrafter"/>
</dbReference>
<dbReference type="InterPro" id="IPR006167">
    <property type="entry name" value="XPF"/>
</dbReference>
<dbReference type="GO" id="GO:0000712">
    <property type="term" value="P:resolution of meiotic recombination intermediates"/>
    <property type="evidence" value="ECO:0007669"/>
    <property type="project" value="TreeGrafter"/>
</dbReference>
<sequence>MAENNEEDPLLDKADIEYMLEFETEIFLDIVRSDGLVVAAKGLNLDLVLLNILKVYQDPGNLVLVLNATDAEQKYFDQKLNYQHVYIEHDTGDKRIEEYLCGGIHFLPARILVVDLLKKRLPIDKVTGIVVLRAHRIFESCNEAFVLNLYRQHNKTGFIKAFSNSPQSFTVGFAQVERVMRALFVKDLHLWPRFHALVRSSLKKHEPQVIELHIPISEQMKKLQTYILEIMNNTVRELKRLNPGVELQEVTVENCLIKKFHKILQTQMNDIWHQLSNKSTQLIAELKALRHLLLLMFYSDPISFYSTILEYRKADYARTVDWVLSQSAELLFRDAKALIYSADKEFDPEFCPKWEALLEILKVEIPAEIRKNKSPENTTVLILCSDQRTCYQLNEILSQGPRFYLLHEALKKKVPLNALSSNFKNCDSLPDVAKAEQSNVKPKTRKGAKKMKTDEEAGGSSENIQPSIDEEELEDEDFQSTYILTMSESVLKDFDESSREESILTPFTQMENMNITQVCESITAPKILIQTFKSGENYISLQNNLQMLKPNFIVMYHSNITAMYEAHRQSDTPLKIYFLIHAGTVEEQAYLTTLRREKEAFEYLIETKASMVVPEDQDGKSDQCMTLQRGSATPEKNTRKGGQAEEPAKRVVIVDMREFRSDLPSLIHKRGIEIEPVTITVGDYILTPEICVERKSVSDLISSLSSGRLYQQCMQMQRFYSKPMLLIEFDQNSHFGWNNQYMISDDDSSFKVQEKLLLLTIHFPKLKIIWSPSPYATAQLFEELKQGKAEPDIGGAIAIGDHDLDLIETKYNSSVYDFVQKLPGITSKNVDRFLRSGINMQAVVQKSEEELRDVLGNPSDAKALYSALHDECSSAKEAQEKPKFSRVPGSMWRELPYNGQEFKKLSGVPHFLWGLGGDHQLYVYVHALDIPIRIREESYENERWLPIEGFSSRLLPTDRFHFSNDDGTVDRAIDKIRLPSMAWQWEGDWQIELTLNGQPLDHNGWTYAVDFPSQYYPKKQWKSCVRRRLWTRTAKYCAMNSWCAIAPLHKDATKEPFIDIAIGGQSLAGCEPGGMLVWAVTSHNRVMFRTGTSTKSPEGAKWNHIQVPPGCEVNQISVGPSGLVWAALLDGRALVRLGVTRDNLQGESWLEVRSPGDNLRIIQLAVGNCSIWAVTQDKQIWFRSGIKGEGAGLSEELAAGSGWIEMELMID</sequence>
<dbReference type="OrthoDB" id="361020at2759"/>
<keyword evidence="6" id="KW-0378">Hydrolase</keyword>
<dbReference type="OMA" id="PANIACY"/>
<evidence type="ECO:0000256" key="3">
    <source>
        <dbReference type="ARBA" id="ARBA00022722"/>
    </source>
</evidence>
<reference evidence="12" key="1">
    <citation type="journal article" date="2013" name="Genome Biol.">
        <title>Draft genome of the mountain pine beetle, Dendroctonus ponderosae Hopkins, a major forest pest.</title>
        <authorList>
            <person name="Keeling C.I."/>
            <person name="Yuen M.M."/>
            <person name="Liao N.Y."/>
            <person name="Docking T.R."/>
            <person name="Chan S.K."/>
            <person name="Taylor G.A."/>
            <person name="Palmquist D.L."/>
            <person name="Jackman S.D."/>
            <person name="Nguyen A."/>
            <person name="Li M."/>
            <person name="Henderson H."/>
            <person name="Janes J.K."/>
            <person name="Zhao Y."/>
            <person name="Pandoh P."/>
            <person name="Moore R."/>
            <person name="Sperling F.A."/>
            <person name="Huber D.P."/>
            <person name="Birol I."/>
            <person name="Jones S.J."/>
            <person name="Bohlmann J."/>
        </authorList>
    </citation>
    <scope>NUCLEOTIDE SEQUENCE</scope>
</reference>
<evidence type="ECO:0000256" key="4">
    <source>
        <dbReference type="ARBA" id="ARBA00022759"/>
    </source>
</evidence>
<dbReference type="SUPFAM" id="SSF47781">
    <property type="entry name" value="RuvA domain 2-like"/>
    <property type="match status" value="1"/>
</dbReference>
<dbReference type="GO" id="GO:0003684">
    <property type="term" value="F:damaged DNA binding"/>
    <property type="evidence" value="ECO:0007669"/>
    <property type="project" value="TreeGrafter"/>
</dbReference>
<dbReference type="EMBL" id="KB740984">
    <property type="protein sequence ID" value="ENN76293.1"/>
    <property type="molecule type" value="Genomic_DNA"/>
</dbReference>
<keyword evidence="9" id="KW-0539">Nucleus</keyword>
<dbReference type="InterPro" id="IPR006614">
    <property type="entry name" value="Peroxin/Ferlin"/>
</dbReference>
<keyword evidence="5" id="KW-0227">DNA damage</keyword>
<dbReference type="Gene3D" id="1.10.150.20">
    <property type="entry name" value="5' to 3' exonuclease, C-terminal subdomain"/>
    <property type="match status" value="1"/>
</dbReference>
<comment type="similarity">
    <text evidence="2">Belongs to the XPF family.</text>
</comment>
<evidence type="ECO:0000256" key="5">
    <source>
        <dbReference type="ARBA" id="ARBA00022763"/>
    </source>
</evidence>
<dbReference type="CDD" id="cd20078">
    <property type="entry name" value="XPF_nuclease_XPF_euk"/>
    <property type="match status" value="1"/>
</dbReference>
<dbReference type="Pfam" id="PF06462">
    <property type="entry name" value="Hyd_WA"/>
    <property type="match status" value="2"/>
</dbReference>
<dbReference type="InterPro" id="IPR006166">
    <property type="entry name" value="ERCC4_domain"/>
</dbReference>
<name>N6TEU9_DENPD</name>
<dbReference type="FunFam" id="3.40.50.10130:FF:000002">
    <property type="entry name" value="DNA repair endonuclease XPF"/>
    <property type="match status" value="1"/>
</dbReference>
<accession>N6TEU9</accession>
<keyword evidence="4" id="KW-0255">Endonuclease</keyword>
<keyword evidence="7" id="KW-0238">DNA-binding</keyword>
<dbReference type="PANTHER" id="PTHR10150:SF0">
    <property type="entry name" value="DNA REPAIR ENDONUCLEASE XPF"/>
    <property type="match status" value="1"/>
</dbReference>
<dbReference type="PANTHER" id="PTHR10150">
    <property type="entry name" value="DNA REPAIR ENDONUCLEASE XPF"/>
    <property type="match status" value="1"/>
</dbReference>
<dbReference type="NCBIfam" id="TIGR00596">
    <property type="entry name" value="rad1"/>
    <property type="match status" value="1"/>
</dbReference>
<evidence type="ECO:0000256" key="10">
    <source>
        <dbReference type="ARBA" id="ARBA00072370"/>
    </source>
</evidence>
<dbReference type="SMART" id="SM00706">
    <property type="entry name" value="TECPR"/>
    <property type="match status" value="4"/>
</dbReference>